<protein>
    <submittedName>
        <fullName evidence="1">Uncharacterized protein</fullName>
    </submittedName>
</protein>
<organism evidence="1 2">
    <name type="scientific">Flavobacterium helocola</name>
    <dbReference type="NCBI Taxonomy" id="3139139"/>
    <lineage>
        <taxon>Bacteria</taxon>
        <taxon>Pseudomonadati</taxon>
        <taxon>Bacteroidota</taxon>
        <taxon>Flavobacteriia</taxon>
        <taxon>Flavobacteriales</taxon>
        <taxon>Flavobacteriaceae</taxon>
        <taxon>Flavobacterium</taxon>
    </lineage>
</organism>
<proteinExistence type="predicted"/>
<accession>A0ABU9IA03</accession>
<name>A0ABU9IA03_9FLAO</name>
<comment type="caution">
    <text evidence="1">The sequence shown here is derived from an EMBL/GenBank/DDBJ whole genome shotgun (WGS) entry which is preliminary data.</text>
</comment>
<keyword evidence="2" id="KW-1185">Reference proteome</keyword>
<evidence type="ECO:0000313" key="1">
    <source>
        <dbReference type="EMBL" id="MEL1249040.1"/>
    </source>
</evidence>
<dbReference type="Proteomes" id="UP001393056">
    <property type="component" value="Unassembled WGS sequence"/>
</dbReference>
<evidence type="ECO:0000313" key="2">
    <source>
        <dbReference type="Proteomes" id="UP001393056"/>
    </source>
</evidence>
<reference evidence="1 2" key="1">
    <citation type="submission" date="2024-04" db="EMBL/GenBank/DDBJ databases">
        <title>Flavobacterium sp. DGU41 16S ribosomal RNA gene Genome sequencing and assembly.</title>
        <authorList>
            <person name="Park S."/>
        </authorList>
    </citation>
    <scope>NUCLEOTIDE SEQUENCE [LARGE SCALE GENOMIC DNA]</scope>
    <source>
        <strain evidence="1 2">DGU41</strain>
    </source>
</reference>
<sequence length="184" mass="21360">MNQTLKNLIDEGKQITFEANCKNSGHGIYSNATEHLLSWVSRVEDYIRHNYNEESGPYKLFETFNRRKLTGYEKRDFEEQIKILLGALKSCETISPNKITKTEDNVIISLLKNYLFWTVLVVAVGGSYKLGFDNGNSRFDKDNIEMSKENEILKSEIKQMEIKDLKKDSIIIELQTNLNIEKKK</sequence>
<dbReference type="RefSeq" id="WP_341683908.1">
    <property type="nucleotide sequence ID" value="NZ_JBBYHT010000011.1"/>
</dbReference>
<dbReference type="EMBL" id="JBBYHT010000011">
    <property type="protein sequence ID" value="MEL1249040.1"/>
    <property type="molecule type" value="Genomic_DNA"/>
</dbReference>
<gene>
    <name evidence="1" type="ORF">AAEO58_13385</name>
</gene>